<accession>A0A2G4F492</accession>
<sequence>MRSRTVREGSVGFLILVGIGLFGGLVLWLRGVQIGNRTYKFTVEFASVQGMQIGTPVRYRGVAVGKVTTLKPGSNGVDVILEISPGNLVMPRDVAIEANKSGLIGEASIDITPNSILAESLITANPLSGDCPAEIICKNSRLKGQAGVSLDELIRSTVRLTNLYTDPALFNNIKSISENTANTAKGAAKLTQDLSSLTQTAKGEIKTLSESVKVDVNNLSQSVKGELGSLNQSVKGELGSLNQSLKGEAGSLNQSVKKEISGVAADVSQVAKTADSSTKAVSAAAINSANSVTKAANQITLTANELNSLVTTNRSSLVSTLNNLNQASQEIRVTVSSLSPTINRINQGQLLSNLENLSANAAQAAANLRDLSGNVNNPATFLLLQQTLDSARAALQNVHKITADVDEVTGDPAFRNNIRKLLNGLGGLFSSTEQLQQQVKVAQTLAPLSSQLNTNFNPSATAVVSSAKSRVLILQNKPKSPVVPSENAEKSESFGVENNP</sequence>
<feature type="domain" description="Mce/MlaD" evidence="3">
    <location>
        <begin position="37"/>
        <end position="113"/>
    </location>
</feature>
<dbReference type="RefSeq" id="WP_096830995.1">
    <property type="nucleotide sequence ID" value="NZ_NXIB02000017.1"/>
</dbReference>
<dbReference type="OrthoDB" id="460587at2"/>
<evidence type="ECO:0000313" key="4">
    <source>
        <dbReference type="EMBL" id="PHX56558.1"/>
    </source>
</evidence>
<keyword evidence="2" id="KW-0472">Membrane</keyword>
<keyword evidence="2" id="KW-0812">Transmembrane</keyword>
<organism evidence="4 5">
    <name type="scientific">Tychonema bourrellyi FEM_GT703</name>
    <dbReference type="NCBI Taxonomy" id="2040638"/>
    <lineage>
        <taxon>Bacteria</taxon>
        <taxon>Bacillati</taxon>
        <taxon>Cyanobacteriota</taxon>
        <taxon>Cyanophyceae</taxon>
        <taxon>Oscillatoriophycideae</taxon>
        <taxon>Oscillatoriales</taxon>
        <taxon>Microcoleaceae</taxon>
        <taxon>Tychonema</taxon>
    </lineage>
</organism>
<feature type="transmembrane region" description="Helical" evidence="2">
    <location>
        <begin position="12"/>
        <end position="29"/>
    </location>
</feature>
<proteinExistence type="predicted"/>
<dbReference type="PANTHER" id="PTHR34675:SF1">
    <property type="entry name" value="PROTEIN TRIGALACTOSYLDIACYLGLYCEROL 2, CHLOROPLASTIC"/>
    <property type="match status" value="1"/>
</dbReference>
<protein>
    <submittedName>
        <fullName evidence="4">MCE family protein</fullName>
    </submittedName>
</protein>
<dbReference type="EMBL" id="NXIB02000017">
    <property type="protein sequence ID" value="PHX56558.1"/>
    <property type="molecule type" value="Genomic_DNA"/>
</dbReference>
<name>A0A2G4F492_9CYAN</name>
<evidence type="ECO:0000256" key="1">
    <source>
        <dbReference type="SAM" id="MobiDB-lite"/>
    </source>
</evidence>
<dbReference type="Pfam" id="PF02470">
    <property type="entry name" value="MlaD"/>
    <property type="match status" value="1"/>
</dbReference>
<keyword evidence="2" id="KW-1133">Transmembrane helix</keyword>
<evidence type="ECO:0000259" key="3">
    <source>
        <dbReference type="Pfam" id="PF02470"/>
    </source>
</evidence>
<feature type="region of interest" description="Disordered" evidence="1">
    <location>
        <begin position="477"/>
        <end position="500"/>
    </location>
</feature>
<evidence type="ECO:0000256" key="2">
    <source>
        <dbReference type="SAM" id="Phobius"/>
    </source>
</evidence>
<dbReference type="PANTHER" id="PTHR34675">
    <property type="entry name" value="PROTEIN TRIGALACTOSYLDIACYLGLYCEROL 2, CHLOROPLASTIC"/>
    <property type="match status" value="1"/>
</dbReference>
<dbReference type="Proteomes" id="UP000226442">
    <property type="component" value="Unassembled WGS sequence"/>
</dbReference>
<dbReference type="AlphaFoldDB" id="A0A2G4F492"/>
<comment type="caution">
    <text evidence="4">The sequence shown here is derived from an EMBL/GenBank/DDBJ whole genome shotgun (WGS) entry which is preliminary data.</text>
</comment>
<keyword evidence="5" id="KW-1185">Reference proteome</keyword>
<dbReference type="InterPro" id="IPR003399">
    <property type="entry name" value="Mce/MlaD"/>
</dbReference>
<gene>
    <name evidence="4" type="ORF">CP500_004735</name>
</gene>
<dbReference type="InterPro" id="IPR039342">
    <property type="entry name" value="TGD2-like"/>
</dbReference>
<evidence type="ECO:0000313" key="5">
    <source>
        <dbReference type="Proteomes" id="UP000226442"/>
    </source>
</evidence>
<reference evidence="4" key="1">
    <citation type="submission" date="2017-10" db="EMBL/GenBank/DDBJ databases">
        <title>Draft genome sequence of the planktic cyanobacteria Tychonema bourrellyi isolated from alpine lentic freshwater.</title>
        <authorList>
            <person name="Tett A."/>
            <person name="Armanini F."/>
            <person name="Asnicar F."/>
            <person name="Boscaini A."/>
            <person name="Pasolli E."/>
            <person name="Zolfo M."/>
            <person name="Donati C."/>
            <person name="Salmaso N."/>
            <person name="Segata N."/>
        </authorList>
    </citation>
    <scope>NUCLEOTIDE SEQUENCE</scope>
    <source>
        <strain evidence="4">FEM_GT703</strain>
    </source>
</reference>